<evidence type="ECO:0000256" key="1">
    <source>
        <dbReference type="ARBA" id="ARBA00004123"/>
    </source>
</evidence>
<keyword evidence="13" id="KW-0238">DNA-binding</keyword>
<evidence type="ECO:0000313" key="22">
    <source>
        <dbReference type="EMBL" id="KAA3680219.1"/>
    </source>
</evidence>
<dbReference type="GO" id="GO:0006281">
    <property type="term" value="P:DNA repair"/>
    <property type="evidence" value="ECO:0007669"/>
    <property type="project" value="UniProtKB-KW"/>
</dbReference>
<evidence type="ECO:0000256" key="16">
    <source>
        <dbReference type="ARBA" id="ARBA00023242"/>
    </source>
</evidence>
<keyword evidence="6 19" id="KW-0863">Zinc-finger</keyword>
<keyword evidence="12" id="KW-0411">Iron-sulfur</keyword>
<comment type="subcellular location">
    <subcellularLocation>
        <location evidence="1">Nucleus</location>
    </subcellularLocation>
</comment>
<evidence type="ECO:0000259" key="21">
    <source>
        <dbReference type="PROSITE" id="PS51193"/>
    </source>
</evidence>
<dbReference type="CDD" id="cd16449">
    <property type="entry name" value="RING-HC"/>
    <property type="match status" value="1"/>
</dbReference>
<evidence type="ECO:0000256" key="17">
    <source>
        <dbReference type="ARBA" id="ARBA00049360"/>
    </source>
</evidence>
<dbReference type="Pfam" id="PF13307">
    <property type="entry name" value="Helicase_C_2"/>
    <property type="match status" value="1"/>
</dbReference>
<keyword evidence="14" id="KW-0234">DNA repair</keyword>
<dbReference type="SMART" id="SM00491">
    <property type="entry name" value="HELICc2"/>
    <property type="match status" value="1"/>
</dbReference>
<dbReference type="InterPro" id="IPR010614">
    <property type="entry name" value="RAD3-like_helicase_DEAD"/>
</dbReference>
<dbReference type="PROSITE" id="PS50089">
    <property type="entry name" value="ZF_RING_2"/>
    <property type="match status" value="1"/>
</dbReference>
<dbReference type="InterPro" id="IPR001841">
    <property type="entry name" value="Znf_RING"/>
</dbReference>
<evidence type="ECO:0000256" key="4">
    <source>
        <dbReference type="ARBA" id="ARBA00022741"/>
    </source>
</evidence>
<organism evidence="22 23">
    <name type="scientific">Paragonimus westermani</name>
    <dbReference type="NCBI Taxonomy" id="34504"/>
    <lineage>
        <taxon>Eukaryota</taxon>
        <taxon>Metazoa</taxon>
        <taxon>Spiralia</taxon>
        <taxon>Lophotrochozoa</taxon>
        <taxon>Platyhelminthes</taxon>
        <taxon>Trematoda</taxon>
        <taxon>Digenea</taxon>
        <taxon>Plagiorchiida</taxon>
        <taxon>Troglotremata</taxon>
        <taxon>Troglotrematidae</taxon>
        <taxon>Paragonimus</taxon>
    </lineage>
</organism>
<dbReference type="InterPro" id="IPR057498">
    <property type="entry name" value="Rtel1_ARCH"/>
</dbReference>
<dbReference type="CDD" id="cd18788">
    <property type="entry name" value="SF2_C_XPD"/>
    <property type="match status" value="1"/>
</dbReference>
<keyword evidence="11" id="KW-0408">Iron</keyword>
<evidence type="ECO:0000256" key="19">
    <source>
        <dbReference type="PROSITE-ProRule" id="PRU00175"/>
    </source>
</evidence>
<keyword evidence="5" id="KW-0227">DNA damage</keyword>
<dbReference type="GO" id="GO:1904430">
    <property type="term" value="P:negative regulation of t-circle formation"/>
    <property type="evidence" value="ECO:0007669"/>
    <property type="project" value="TreeGrafter"/>
</dbReference>
<dbReference type="Pfam" id="PF23116">
    <property type="entry name" value="HHD_RTEL1"/>
    <property type="match status" value="1"/>
</dbReference>
<evidence type="ECO:0000259" key="20">
    <source>
        <dbReference type="PROSITE" id="PS50089"/>
    </source>
</evidence>
<evidence type="ECO:0000256" key="6">
    <source>
        <dbReference type="ARBA" id="ARBA00022771"/>
    </source>
</evidence>
<dbReference type="FunFam" id="3.40.50.300:FF:000431">
    <property type="entry name" value="Regulator of telomere elongation helicase 1"/>
    <property type="match status" value="1"/>
</dbReference>
<evidence type="ECO:0000256" key="2">
    <source>
        <dbReference type="ARBA" id="ARBA00022485"/>
    </source>
</evidence>
<comment type="caution">
    <text evidence="22">The sequence shown here is derived from an EMBL/GenBank/DDBJ whole genome shotgun (WGS) entry which is preliminary data.</text>
</comment>
<evidence type="ECO:0000313" key="23">
    <source>
        <dbReference type="Proteomes" id="UP000324629"/>
    </source>
</evidence>
<evidence type="ECO:0000256" key="7">
    <source>
        <dbReference type="ARBA" id="ARBA00022801"/>
    </source>
</evidence>
<evidence type="ECO:0000256" key="13">
    <source>
        <dbReference type="ARBA" id="ARBA00023125"/>
    </source>
</evidence>
<keyword evidence="9" id="KW-0862">Zinc</keyword>
<evidence type="ECO:0000256" key="18">
    <source>
        <dbReference type="ARBA" id="ARBA00073810"/>
    </source>
</evidence>
<dbReference type="GO" id="GO:0051539">
    <property type="term" value="F:4 iron, 4 sulfur cluster binding"/>
    <property type="evidence" value="ECO:0007669"/>
    <property type="project" value="UniProtKB-KW"/>
</dbReference>
<evidence type="ECO:0000256" key="3">
    <source>
        <dbReference type="ARBA" id="ARBA00022723"/>
    </source>
</evidence>
<dbReference type="InterPro" id="IPR006554">
    <property type="entry name" value="Helicase-like_DEXD_c2"/>
</dbReference>
<dbReference type="GO" id="GO:0003678">
    <property type="term" value="F:DNA helicase activity"/>
    <property type="evidence" value="ECO:0007669"/>
    <property type="project" value="InterPro"/>
</dbReference>
<comment type="catalytic activity">
    <reaction evidence="17">
        <text>ATP + H2O = ADP + phosphate + H(+)</text>
        <dbReference type="Rhea" id="RHEA:13065"/>
        <dbReference type="ChEBI" id="CHEBI:15377"/>
        <dbReference type="ChEBI" id="CHEBI:15378"/>
        <dbReference type="ChEBI" id="CHEBI:30616"/>
        <dbReference type="ChEBI" id="CHEBI:43474"/>
        <dbReference type="ChEBI" id="CHEBI:456216"/>
    </reaction>
</comment>
<dbReference type="Gene3D" id="3.40.50.300">
    <property type="entry name" value="P-loop containing nucleotide triphosphate hydrolases"/>
    <property type="match status" value="2"/>
</dbReference>
<dbReference type="EMBL" id="QNGE01000502">
    <property type="protein sequence ID" value="KAA3680219.1"/>
    <property type="molecule type" value="Genomic_DNA"/>
</dbReference>
<dbReference type="Gene3D" id="3.30.40.10">
    <property type="entry name" value="Zinc/RING finger domain, C3HC4 (zinc finger)"/>
    <property type="match status" value="1"/>
</dbReference>
<keyword evidence="15" id="KW-0413">Isomerase</keyword>
<feature type="domain" description="RING-type" evidence="20">
    <location>
        <begin position="1008"/>
        <end position="1048"/>
    </location>
</feature>
<gene>
    <name evidence="22" type="ORF">DEA37_0000347</name>
</gene>
<dbReference type="InterPro" id="IPR045028">
    <property type="entry name" value="DinG/Rad3-like"/>
</dbReference>
<proteinExistence type="predicted"/>
<dbReference type="AlphaFoldDB" id="A0A5J4NXE9"/>
<dbReference type="InterPro" id="IPR006555">
    <property type="entry name" value="ATP-dep_Helicase_C"/>
</dbReference>
<dbReference type="InterPro" id="IPR027417">
    <property type="entry name" value="P-loop_NTPase"/>
</dbReference>
<dbReference type="PANTHER" id="PTHR11472:SF34">
    <property type="entry name" value="REGULATOR OF TELOMERE ELONGATION HELICASE 1"/>
    <property type="match status" value="1"/>
</dbReference>
<accession>A0A5J4NXE9</accession>
<keyword evidence="7" id="KW-0378">Hydrolase</keyword>
<evidence type="ECO:0000256" key="10">
    <source>
        <dbReference type="ARBA" id="ARBA00022840"/>
    </source>
</evidence>
<keyword evidence="23" id="KW-1185">Reference proteome</keyword>
<evidence type="ECO:0000256" key="12">
    <source>
        <dbReference type="ARBA" id="ARBA00023014"/>
    </source>
</evidence>
<dbReference type="Pfam" id="PF06733">
    <property type="entry name" value="DEAD_2"/>
    <property type="match status" value="1"/>
</dbReference>
<evidence type="ECO:0000256" key="14">
    <source>
        <dbReference type="ARBA" id="ARBA00023204"/>
    </source>
</evidence>
<dbReference type="InterPro" id="IPR013083">
    <property type="entry name" value="Znf_RING/FYVE/PHD"/>
</dbReference>
<dbReference type="GO" id="GO:0008270">
    <property type="term" value="F:zinc ion binding"/>
    <property type="evidence" value="ECO:0007669"/>
    <property type="project" value="UniProtKB-KW"/>
</dbReference>
<keyword evidence="4" id="KW-0547">Nucleotide-binding</keyword>
<sequence length="1072" mass="119405">MTLVYPFVVKADLFGVHTSKPKVVFASRTHSQLAQAVTVLKNTVYSSRNISVIGSRDQLCLLPEVKSLESNSAKIFACRVRVQTRTCDYFRNFDLKRDDVVNTLKANGVVDIEDLVTLGKSTRCCPYYMSRELKTDAEIVFMPYNYLLDGKEQVCEDAASVTLSSGMLASAIEYLRVVCEVVFSLAVQSEAGQCELQATEEAGAFVGKHTNLSAYDISRAGEDKYVMILSVCFVYMQILVSSLNLEKLLSLKGQLIELERLLDSLDVTEEGITKPSDFLFDLLGRAGLTHHSKDFALQTVEEVLSVATATENAKLRKPKGITEVSEFIKTVFESKYAQPKLFSLSGSIGADYSRCYRVFVKDEQLRLNLHTATDRVWDSRGGPNQSVKHRILSYWCLSPGRAMQDLIKEHVRCVILTSGTLYPVEPIQAELRMPFPILLQNPHVIKPDQVRLAVITRGKDGQALNSGYASRDKPGYRSSLGLTLSTLINLVVFIRSLELFKIVPNGLLVFFPSYAMMNQCVDAWKTDQLYNHMLNHKRIFVEPRDKVQFTKVFADYRDVASGVVACDVNGAALLAVMRGRASEGLDLADYAGRGVAILGLPYPPFQDPRVKLKMAYLDEQKIDLNNQASCAVTCNSDHKLIAANHPTGRKWYNQQAWRAVNQSVGRVIRHHRDFGAIFLCDERFAPATARSQLPLWMQSSIRTYSGWDSFVTETSTFFKNAMKQYPPITATLIDQTAHPGFMRHSTCKPSKSQSGSPLFGFNQQTLSNLPFATETVTFSHSLAQHHPTLEGDSLLANYMKPETSSHLTLSVPISNSSSIFDSIDNRPDESATFSTISLSKTVESKEDALEAKLLQSRPSKRIRLCRAIENLPTDSTSCPDPATYLAAIKSTLINTPGSGANRDSLRDFKDALRTYRESTISNTVDCLENRNMECVHVLYNKLSTIFAFDKSEKFLSGVTCFLLPAHRPYYADLCKQRALSTTDEANFSLFSSDKDTAGKSPDNTIITCSKCRACPAQTPLVSTCNHIACFGCWRTIIEDGNRRCPSCHCLVRRRNLTRLVVQPANASKSADA</sequence>
<keyword evidence="8 22" id="KW-0347">Helicase</keyword>
<reference evidence="22 23" key="1">
    <citation type="journal article" date="2019" name="Gigascience">
        <title>Whole-genome sequence of the oriental lung fluke Paragonimus westermani.</title>
        <authorList>
            <person name="Oey H."/>
            <person name="Zakrzewski M."/>
            <person name="Narain K."/>
            <person name="Devi K.R."/>
            <person name="Agatsuma T."/>
            <person name="Nawaratna S."/>
            <person name="Gobert G.N."/>
            <person name="Jones M.K."/>
            <person name="Ragan M.A."/>
            <person name="McManus D.P."/>
            <person name="Krause L."/>
        </authorList>
    </citation>
    <scope>NUCLEOTIDE SEQUENCE [LARGE SCALE GENOMIC DNA]</scope>
    <source>
        <strain evidence="22 23">IND2009</strain>
    </source>
</reference>
<dbReference type="GO" id="GO:0005634">
    <property type="term" value="C:nucleus"/>
    <property type="evidence" value="ECO:0007669"/>
    <property type="project" value="UniProtKB-SubCell"/>
</dbReference>
<dbReference type="GO" id="GO:0010569">
    <property type="term" value="P:regulation of double-strand break repair via homologous recombination"/>
    <property type="evidence" value="ECO:0007669"/>
    <property type="project" value="TreeGrafter"/>
</dbReference>
<protein>
    <recommendedName>
        <fullName evidence="18">Regulator of telomere elongation helicase 1 homolog</fullName>
    </recommendedName>
</protein>
<dbReference type="GO" id="GO:0003677">
    <property type="term" value="F:DNA binding"/>
    <property type="evidence" value="ECO:0007669"/>
    <property type="project" value="UniProtKB-KW"/>
</dbReference>
<dbReference type="PANTHER" id="PTHR11472">
    <property type="entry name" value="DNA REPAIR DEAD HELICASE RAD3/XP-D SUBFAMILY MEMBER"/>
    <property type="match status" value="1"/>
</dbReference>
<dbReference type="PROSITE" id="PS51193">
    <property type="entry name" value="HELICASE_ATP_BIND_2"/>
    <property type="match status" value="1"/>
</dbReference>
<evidence type="ECO:0000256" key="9">
    <source>
        <dbReference type="ARBA" id="ARBA00022833"/>
    </source>
</evidence>
<dbReference type="Pfam" id="PF23109">
    <property type="entry name" value="ARCH_RTEL1"/>
    <property type="match status" value="1"/>
</dbReference>
<keyword evidence="2" id="KW-0004">4Fe-4S</keyword>
<dbReference type="Proteomes" id="UP000324629">
    <property type="component" value="Unassembled WGS sequence"/>
</dbReference>
<dbReference type="GO" id="GO:0016818">
    <property type="term" value="F:hydrolase activity, acting on acid anhydrides, in phosphorus-containing anhydrides"/>
    <property type="evidence" value="ECO:0007669"/>
    <property type="project" value="InterPro"/>
</dbReference>
<evidence type="ECO:0000256" key="15">
    <source>
        <dbReference type="ARBA" id="ARBA00023235"/>
    </source>
</evidence>
<dbReference type="SMART" id="SM00488">
    <property type="entry name" value="DEXDc2"/>
    <property type="match status" value="1"/>
</dbReference>
<keyword evidence="3" id="KW-0479">Metal-binding</keyword>
<dbReference type="SUPFAM" id="SSF57850">
    <property type="entry name" value="RING/U-box"/>
    <property type="match status" value="1"/>
</dbReference>
<dbReference type="GO" id="GO:0090657">
    <property type="term" value="P:telomeric loop disassembly"/>
    <property type="evidence" value="ECO:0007669"/>
    <property type="project" value="TreeGrafter"/>
</dbReference>
<evidence type="ECO:0000256" key="8">
    <source>
        <dbReference type="ARBA" id="ARBA00022806"/>
    </source>
</evidence>
<evidence type="ECO:0000256" key="11">
    <source>
        <dbReference type="ARBA" id="ARBA00023004"/>
    </source>
</evidence>
<keyword evidence="10" id="KW-0067">ATP-binding</keyword>
<dbReference type="GO" id="GO:0045910">
    <property type="term" value="P:negative regulation of DNA recombination"/>
    <property type="evidence" value="ECO:0007669"/>
    <property type="project" value="TreeGrafter"/>
</dbReference>
<name>A0A5J4NXE9_9TREM</name>
<feature type="domain" description="Helicase ATP-binding" evidence="21">
    <location>
        <begin position="1"/>
        <end position="265"/>
    </location>
</feature>
<keyword evidence="16" id="KW-0539">Nucleus</keyword>
<evidence type="ECO:0000256" key="5">
    <source>
        <dbReference type="ARBA" id="ARBA00022763"/>
    </source>
</evidence>
<dbReference type="GO" id="GO:0070182">
    <property type="term" value="F:DNA polymerase binding"/>
    <property type="evidence" value="ECO:0007669"/>
    <property type="project" value="TreeGrafter"/>
</dbReference>
<dbReference type="InterPro" id="IPR014013">
    <property type="entry name" value="Helic_SF1/SF2_ATP-bd_DinG/Rad3"/>
</dbReference>
<dbReference type="GO" id="GO:0005524">
    <property type="term" value="F:ATP binding"/>
    <property type="evidence" value="ECO:0007669"/>
    <property type="project" value="UniProtKB-KW"/>
</dbReference>